<evidence type="ECO:0000259" key="1">
    <source>
        <dbReference type="Pfam" id="PF12728"/>
    </source>
</evidence>
<accession>A0A0F9PTT0</accession>
<proteinExistence type="predicted"/>
<gene>
    <name evidence="2" type="ORF">LCGC14_0802570</name>
</gene>
<sequence length="70" mass="8320">MDKGFLSIKQAAEYSSLSQRLLYEIVAKREIRSYKIGKRIVLDSQDLEDYIKQNVVERVDWDEKARELLK</sequence>
<feature type="domain" description="Helix-turn-helix" evidence="1">
    <location>
        <begin position="5"/>
        <end position="54"/>
    </location>
</feature>
<dbReference type="AlphaFoldDB" id="A0A0F9PTT0"/>
<dbReference type="InterPro" id="IPR010093">
    <property type="entry name" value="SinI_DNA-bd"/>
</dbReference>
<protein>
    <recommendedName>
        <fullName evidence="1">Helix-turn-helix domain-containing protein</fullName>
    </recommendedName>
</protein>
<evidence type="ECO:0000313" key="2">
    <source>
        <dbReference type="EMBL" id="KKN33554.1"/>
    </source>
</evidence>
<dbReference type="Pfam" id="PF12728">
    <property type="entry name" value="HTH_17"/>
    <property type="match status" value="1"/>
</dbReference>
<dbReference type="GO" id="GO:0003677">
    <property type="term" value="F:DNA binding"/>
    <property type="evidence" value="ECO:0007669"/>
    <property type="project" value="InterPro"/>
</dbReference>
<name>A0A0F9PTT0_9ZZZZ</name>
<comment type="caution">
    <text evidence="2">The sequence shown here is derived from an EMBL/GenBank/DDBJ whole genome shotgun (WGS) entry which is preliminary data.</text>
</comment>
<dbReference type="EMBL" id="LAZR01002168">
    <property type="protein sequence ID" value="KKN33554.1"/>
    <property type="molecule type" value="Genomic_DNA"/>
</dbReference>
<reference evidence="2" key="1">
    <citation type="journal article" date="2015" name="Nature">
        <title>Complex archaea that bridge the gap between prokaryotes and eukaryotes.</title>
        <authorList>
            <person name="Spang A."/>
            <person name="Saw J.H."/>
            <person name="Jorgensen S.L."/>
            <person name="Zaremba-Niedzwiedzka K."/>
            <person name="Martijn J."/>
            <person name="Lind A.E."/>
            <person name="van Eijk R."/>
            <person name="Schleper C."/>
            <person name="Guy L."/>
            <person name="Ettema T.J."/>
        </authorList>
    </citation>
    <scope>NUCLEOTIDE SEQUENCE</scope>
</reference>
<organism evidence="2">
    <name type="scientific">marine sediment metagenome</name>
    <dbReference type="NCBI Taxonomy" id="412755"/>
    <lineage>
        <taxon>unclassified sequences</taxon>
        <taxon>metagenomes</taxon>
        <taxon>ecological metagenomes</taxon>
    </lineage>
</organism>
<dbReference type="NCBIfam" id="TIGR01764">
    <property type="entry name" value="excise"/>
    <property type="match status" value="1"/>
</dbReference>
<dbReference type="InterPro" id="IPR041657">
    <property type="entry name" value="HTH_17"/>
</dbReference>